<dbReference type="InterPro" id="IPR025433">
    <property type="entry name" value="DUF4168"/>
</dbReference>
<name>A0A0F5YCW0_9CYAN</name>
<comment type="caution">
    <text evidence="2">The sequence shown here is derived from an EMBL/GenBank/DDBJ whole genome shotgun (WGS) entry which is preliminary data.</text>
</comment>
<sequence>MKTHTQLSSLNWYHAISKTLGVSVISIVSLLSGLTPSLSGQDLSFGVSAVHAQVNQNFSNEEITNYARVVLALESRRYQVFNEIKKIVGEVPRIVCDEPGSINALPGNAPQLAVSYCDQAKQVIEARGLTVTRFNEITLRQQNDPQFRQKIQAEILRLMESSKP</sequence>
<evidence type="ECO:0000259" key="1">
    <source>
        <dbReference type="Pfam" id="PF13767"/>
    </source>
</evidence>
<proteinExistence type="predicted"/>
<organism evidence="2 3">
    <name type="scientific">Limnoraphis robusta CS-951</name>
    <dbReference type="NCBI Taxonomy" id="1637645"/>
    <lineage>
        <taxon>Bacteria</taxon>
        <taxon>Bacillati</taxon>
        <taxon>Cyanobacteriota</taxon>
        <taxon>Cyanophyceae</taxon>
        <taxon>Oscillatoriophycideae</taxon>
        <taxon>Oscillatoriales</taxon>
        <taxon>Sirenicapillariaceae</taxon>
        <taxon>Limnoraphis</taxon>
    </lineage>
</organism>
<dbReference type="RefSeq" id="WP_046280008.1">
    <property type="nucleotide sequence ID" value="NZ_LATL02000178.1"/>
</dbReference>
<reference evidence="2 3" key="1">
    <citation type="submission" date="2015-06" db="EMBL/GenBank/DDBJ databases">
        <title>Draft genome assembly of filamentous brackish cyanobacterium Limnoraphis robusta strain CS-951.</title>
        <authorList>
            <person name="Willis A."/>
            <person name="Parks M."/>
            <person name="Burford M.A."/>
        </authorList>
    </citation>
    <scope>NUCLEOTIDE SEQUENCE [LARGE SCALE GENOMIC DNA]</scope>
    <source>
        <strain evidence="2 3">CS-951</strain>
    </source>
</reference>
<gene>
    <name evidence="2" type="ORF">WN50_18255</name>
</gene>
<dbReference type="OrthoDB" id="565076at2"/>
<dbReference type="Pfam" id="PF13767">
    <property type="entry name" value="DUF4168"/>
    <property type="match status" value="1"/>
</dbReference>
<dbReference type="AlphaFoldDB" id="A0A0F5YCW0"/>
<protein>
    <recommendedName>
        <fullName evidence="1">DUF4168 domain-containing protein</fullName>
    </recommendedName>
</protein>
<feature type="domain" description="DUF4168" evidence="1">
    <location>
        <begin position="59"/>
        <end position="151"/>
    </location>
</feature>
<dbReference type="EMBL" id="LATL02000178">
    <property type="protein sequence ID" value="KKD36716.1"/>
    <property type="molecule type" value="Genomic_DNA"/>
</dbReference>
<dbReference type="Proteomes" id="UP000033607">
    <property type="component" value="Unassembled WGS sequence"/>
</dbReference>
<evidence type="ECO:0000313" key="3">
    <source>
        <dbReference type="Proteomes" id="UP000033607"/>
    </source>
</evidence>
<dbReference type="PATRIC" id="fig|1637645.4.peg.3528"/>
<evidence type="ECO:0000313" key="2">
    <source>
        <dbReference type="EMBL" id="KKD36716.1"/>
    </source>
</evidence>
<accession>A0A0F5YCW0</accession>